<organism evidence="1 2">
    <name type="scientific">Gaopeijia maritima</name>
    <dbReference type="NCBI Taxonomy" id="3119007"/>
    <lineage>
        <taxon>Bacteria</taxon>
        <taxon>Pseudomonadati</taxon>
        <taxon>Gemmatimonadota</taxon>
        <taxon>Longimicrobiia</taxon>
        <taxon>Gaopeijiales</taxon>
        <taxon>Gaopeijiaceae</taxon>
        <taxon>Gaopeijia</taxon>
    </lineage>
</organism>
<evidence type="ECO:0000313" key="2">
    <source>
        <dbReference type="Proteomes" id="UP001484239"/>
    </source>
</evidence>
<dbReference type="EMBL" id="JBBHLI010000004">
    <property type="protein sequence ID" value="MEK9501238.1"/>
    <property type="molecule type" value="Genomic_DNA"/>
</dbReference>
<dbReference type="Gene3D" id="1.10.10.10">
    <property type="entry name" value="Winged helix-like DNA-binding domain superfamily/Winged helix DNA-binding domain"/>
    <property type="match status" value="1"/>
</dbReference>
<evidence type="ECO:0000313" key="1">
    <source>
        <dbReference type="EMBL" id="MEK9501238.1"/>
    </source>
</evidence>
<dbReference type="Pfam" id="PF12840">
    <property type="entry name" value="HTH_20"/>
    <property type="match status" value="1"/>
</dbReference>
<protein>
    <submittedName>
        <fullName evidence="1">Helix-turn-helix domain-containing protein</fullName>
    </submittedName>
</protein>
<keyword evidence="2" id="KW-1185">Reference proteome</keyword>
<dbReference type="SUPFAM" id="SSF46785">
    <property type="entry name" value="Winged helix' DNA-binding domain"/>
    <property type="match status" value="1"/>
</dbReference>
<proteinExistence type="predicted"/>
<sequence>MIPTRIGRSQRRILEHLKRSGPATIPEVAATMELSVETIRTHMRYLEARDLVVRGGRRTSGPGRPEIVYELGDSSEVLFPNREGALLGELAEYIRSSGQAELINRFFDARLERRRDLVRRRLEGLDGEARLLELARALSDDGYMAEVQRTPDGRPLLRLCNCPLRNLVDATAAPCRAELAFVQELLGRSLERVSYIPDGDGSCCYAVVEEAAGA</sequence>
<reference evidence="1 2" key="1">
    <citation type="submission" date="2024-02" db="EMBL/GenBank/DDBJ databases">
        <title>A novel Gemmatimonadota bacterium.</title>
        <authorList>
            <person name="Du Z.-J."/>
            <person name="Ye Y.-Q."/>
        </authorList>
    </citation>
    <scope>NUCLEOTIDE SEQUENCE [LARGE SCALE GENOMIC DNA]</scope>
    <source>
        <strain evidence="1 2">DH-20</strain>
    </source>
</reference>
<comment type="caution">
    <text evidence="1">The sequence shown here is derived from an EMBL/GenBank/DDBJ whole genome shotgun (WGS) entry which is preliminary data.</text>
</comment>
<accession>A0ABU9E921</accession>
<name>A0ABU9E921_9BACT</name>
<dbReference type="RefSeq" id="WP_405277406.1">
    <property type="nucleotide sequence ID" value="NZ_JBBHLI010000004.1"/>
</dbReference>
<gene>
    <name evidence="1" type="ORF">WI372_09630</name>
</gene>
<dbReference type="InterPro" id="IPR036388">
    <property type="entry name" value="WH-like_DNA-bd_sf"/>
</dbReference>
<dbReference type="InterPro" id="IPR036390">
    <property type="entry name" value="WH_DNA-bd_sf"/>
</dbReference>
<dbReference type="Proteomes" id="UP001484239">
    <property type="component" value="Unassembled WGS sequence"/>
</dbReference>